<name>A0AAV5UE75_9BILA</name>
<evidence type="ECO:0000313" key="8">
    <source>
        <dbReference type="EMBL" id="GMT04746.1"/>
    </source>
</evidence>
<reference evidence="8" key="1">
    <citation type="submission" date="2023-10" db="EMBL/GenBank/DDBJ databases">
        <title>Genome assembly of Pristionchus species.</title>
        <authorList>
            <person name="Yoshida K."/>
            <person name="Sommer R.J."/>
        </authorList>
    </citation>
    <scope>NUCLEOTIDE SEQUENCE</scope>
    <source>
        <strain evidence="8">RS0144</strain>
    </source>
</reference>
<evidence type="ECO:0000256" key="3">
    <source>
        <dbReference type="ARBA" id="ARBA00022989"/>
    </source>
</evidence>
<comment type="subcellular location">
    <subcellularLocation>
        <location evidence="1">Membrane</location>
        <topology evidence="1">Multi-pass membrane protein</topology>
    </subcellularLocation>
</comment>
<evidence type="ECO:0000256" key="4">
    <source>
        <dbReference type="ARBA" id="ARBA00023136"/>
    </source>
</evidence>
<keyword evidence="9" id="KW-1185">Reference proteome</keyword>
<evidence type="ECO:0000256" key="5">
    <source>
        <dbReference type="SAM" id="MobiDB-lite"/>
    </source>
</evidence>
<keyword evidence="3 6" id="KW-1133">Transmembrane helix</keyword>
<dbReference type="Gene3D" id="1.20.1250.20">
    <property type="entry name" value="MFS general substrate transporter like domains"/>
    <property type="match status" value="2"/>
</dbReference>
<feature type="non-terminal residue" evidence="8">
    <location>
        <position position="1"/>
    </location>
</feature>
<feature type="transmembrane region" description="Helical" evidence="6">
    <location>
        <begin position="181"/>
        <end position="206"/>
    </location>
</feature>
<keyword evidence="7" id="KW-0732">Signal</keyword>
<dbReference type="PANTHER" id="PTHR11662">
    <property type="entry name" value="SOLUTE CARRIER FAMILY 17"/>
    <property type="match status" value="1"/>
</dbReference>
<feature type="region of interest" description="Disordered" evidence="5">
    <location>
        <begin position="474"/>
        <end position="503"/>
    </location>
</feature>
<dbReference type="PANTHER" id="PTHR11662:SF405">
    <property type="entry name" value="PROTEIN CBG12249"/>
    <property type="match status" value="1"/>
</dbReference>
<dbReference type="Proteomes" id="UP001432027">
    <property type="component" value="Unassembled WGS sequence"/>
</dbReference>
<dbReference type="GO" id="GO:0016020">
    <property type="term" value="C:membrane"/>
    <property type="evidence" value="ECO:0007669"/>
    <property type="project" value="UniProtKB-SubCell"/>
</dbReference>
<feature type="signal peptide" evidence="7">
    <location>
        <begin position="1"/>
        <end position="26"/>
    </location>
</feature>
<feature type="transmembrane region" description="Helical" evidence="6">
    <location>
        <begin position="439"/>
        <end position="458"/>
    </location>
</feature>
<sequence>NSGLKMRVMSMRFRICLLLLAGLSASVCMRAHFSMTLVCMLKKPVSNSTATSPNSPLIEDGCPSYEVDKGGKVETETGELEWSREMTPFLFTIVLVGQVISLIISMHLSNRIAPSKMMLVAVFSQVLITFIAPTLARISYWAFFVSRFALGMAEGLIFSPISALATRWFPPNERASMSALYTSAFQIAFGIAPFVVSFICSSSLGWPSAFYIFGLLGLIWAGEWIRVGADHPSCSKLISEEEKKKLEHFQTHGHKHTVIRPPYGQMFASPVLFAHIAAMVAFYFTLGIISSFLPTFFEERLRLPIRKNGLFTMIPFLAQIMAKNGLAFFLDSLKKRGLIGHTTSAKIAQTLGCIGASIFIFVLLNFTDCNRPGLALVAMTLLCALHSCMAVGFYVSMLQICPPLTGAIASIVTASGVFSSGASTAMMGIASKYSHKYELIFGLCITLNFFACIIYLAWGTAEVQPWAGHINTGEERKDDKLMEEKEEEEEIEDIPPCPLEALT</sequence>
<evidence type="ECO:0000256" key="1">
    <source>
        <dbReference type="ARBA" id="ARBA00004141"/>
    </source>
</evidence>
<feature type="chain" id="PRO_5043899159" description="Membrane transporter" evidence="7">
    <location>
        <begin position="27"/>
        <end position="503"/>
    </location>
</feature>
<feature type="compositionally biased region" description="Acidic residues" evidence="5">
    <location>
        <begin position="484"/>
        <end position="493"/>
    </location>
</feature>
<gene>
    <name evidence="8" type="ORF">PENTCL1PPCAC_26920</name>
</gene>
<evidence type="ECO:0000256" key="2">
    <source>
        <dbReference type="ARBA" id="ARBA00022692"/>
    </source>
</evidence>
<feature type="transmembrane region" description="Helical" evidence="6">
    <location>
        <begin position="120"/>
        <end position="142"/>
    </location>
</feature>
<accession>A0AAV5UE75</accession>
<organism evidence="8 9">
    <name type="scientific">Pristionchus entomophagus</name>
    <dbReference type="NCBI Taxonomy" id="358040"/>
    <lineage>
        <taxon>Eukaryota</taxon>
        <taxon>Metazoa</taxon>
        <taxon>Ecdysozoa</taxon>
        <taxon>Nematoda</taxon>
        <taxon>Chromadorea</taxon>
        <taxon>Rhabditida</taxon>
        <taxon>Rhabditina</taxon>
        <taxon>Diplogasteromorpha</taxon>
        <taxon>Diplogasteroidea</taxon>
        <taxon>Neodiplogasteridae</taxon>
        <taxon>Pristionchus</taxon>
    </lineage>
</organism>
<proteinExistence type="predicted"/>
<protein>
    <recommendedName>
        <fullName evidence="10">Membrane transporter</fullName>
    </recommendedName>
</protein>
<dbReference type="InterPro" id="IPR050382">
    <property type="entry name" value="MFS_Na/Anion_cotransporter"/>
</dbReference>
<feature type="transmembrane region" description="Helical" evidence="6">
    <location>
        <begin position="309"/>
        <end position="327"/>
    </location>
</feature>
<feature type="transmembrane region" description="Helical" evidence="6">
    <location>
        <begin position="89"/>
        <end position="108"/>
    </location>
</feature>
<evidence type="ECO:0000256" key="6">
    <source>
        <dbReference type="SAM" id="Phobius"/>
    </source>
</evidence>
<dbReference type="GO" id="GO:0022857">
    <property type="term" value="F:transmembrane transporter activity"/>
    <property type="evidence" value="ECO:0007669"/>
    <property type="project" value="InterPro"/>
</dbReference>
<keyword evidence="4 6" id="KW-0472">Membrane</keyword>
<dbReference type="InterPro" id="IPR011701">
    <property type="entry name" value="MFS"/>
</dbReference>
<evidence type="ECO:0008006" key="10">
    <source>
        <dbReference type="Google" id="ProtNLM"/>
    </source>
</evidence>
<evidence type="ECO:0000256" key="7">
    <source>
        <dbReference type="SAM" id="SignalP"/>
    </source>
</evidence>
<dbReference type="InterPro" id="IPR036259">
    <property type="entry name" value="MFS_trans_sf"/>
</dbReference>
<dbReference type="GO" id="GO:0006820">
    <property type="term" value="P:monoatomic anion transport"/>
    <property type="evidence" value="ECO:0007669"/>
    <property type="project" value="TreeGrafter"/>
</dbReference>
<feature type="transmembrane region" description="Helical" evidence="6">
    <location>
        <begin position="373"/>
        <end position="395"/>
    </location>
</feature>
<feature type="transmembrane region" description="Helical" evidence="6">
    <location>
        <begin position="347"/>
        <end position="366"/>
    </location>
</feature>
<feature type="transmembrane region" description="Helical" evidence="6">
    <location>
        <begin position="407"/>
        <end position="427"/>
    </location>
</feature>
<feature type="transmembrane region" description="Helical" evidence="6">
    <location>
        <begin position="272"/>
        <end position="297"/>
    </location>
</feature>
<comment type="caution">
    <text evidence="8">The sequence shown here is derived from an EMBL/GenBank/DDBJ whole genome shotgun (WGS) entry which is preliminary data.</text>
</comment>
<dbReference type="SUPFAM" id="SSF103473">
    <property type="entry name" value="MFS general substrate transporter"/>
    <property type="match status" value="1"/>
</dbReference>
<keyword evidence="2 6" id="KW-0812">Transmembrane</keyword>
<evidence type="ECO:0000313" key="9">
    <source>
        <dbReference type="Proteomes" id="UP001432027"/>
    </source>
</evidence>
<dbReference type="Pfam" id="PF07690">
    <property type="entry name" value="MFS_1"/>
    <property type="match status" value="1"/>
</dbReference>
<feature type="compositionally biased region" description="Basic and acidic residues" evidence="5">
    <location>
        <begin position="474"/>
        <end position="483"/>
    </location>
</feature>
<dbReference type="AlphaFoldDB" id="A0AAV5UE75"/>
<dbReference type="EMBL" id="BTSX01000006">
    <property type="protein sequence ID" value="GMT04746.1"/>
    <property type="molecule type" value="Genomic_DNA"/>
</dbReference>